<evidence type="ECO:0000313" key="3">
    <source>
        <dbReference type="Proteomes" id="UP000265520"/>
    </source>
</evidence>
<dbReference type="AlphaFoldDB" id="A0A392NPA5"/>
<accession>A0A392NPA5</accession>
<organism evidence="2 3">
    <name type="scientific">Trifolium medium</name>
    <dbReference type="NCBI Taxonomy" id="97028"/>
    <lineage>
        <taxon>Eukaryota</taxon>
        <taxon>Viridiplantae</taxon>
        <taxon>Streptophyta</taxon>
        <taxon>Embryophyta</taxon>
        <taxon>Tracheophyta</taxon>
        <taxon>Spermatophyta</taxon>
        <taxon>Magnoliopsida</taxon>
        <taxon>eudicotyledons</taxon>
        <taxon>Gunneridae</taxon>
        <taxon>Pentapetalae</taxon>
        <taxon>rosids</taxon>
        <taxon>fabids</taxon>
        <taxon>Fabales</taxon>
        <taxon>Fabaceae</taxon>
        <taxon>Papilionoideae</taxon>
        <taxon>50 kb inversion clade</taxon>
        <taxon>NPAAA clade</taxon>
        <taxon>Hologalegina</taxon>
        <taxon>IRL clade</taxon>
        <taxon>Trifolieae</taxon>
        <taxon>Trifolium</taxon>
    </lineage>
</organism>
<name>A0A392NPA5_9FABA</name>
<proteinExistence type="predicted"/>
<evidence type="ECO:0000256" key="1">
    <source>
        <dbReference type="SAM" id="MobiDB-lite"/>
    </source>
</evidence>
<feature type="region of interest" description="Disordered" evidence="1">
    <location>
        <begin position="1"/>
        <end position="40"/>
    </location>
</feature>
<sequence length="59" mass="6560">MRINPLISSRDESATIQTNGRQQWNSSERKGPNGGAEYEARRTTIPGGYILAAAIWKLK</sequence>
<reference evidence="2 3" key="1">
    <citation type="journal article" date="2018" name="Front. Plant Sci.">
        <title>Red Clover (Trifolium pratense) and Zigzag Clover (T. medium) - A Picture of Genomic Similarities and Differences.</title>
        <authorList>
            <person name="Dluhosova J."/>
            <person name="Istvanek J."/>
            <person name="Nedelnik J."/>
            <person name="Repkova J."/>
        </authorList>
    </citation>
    <scope>NUCLEOTIDE SEQUENCE [LARGE SCALE GENOMIC DNA]</scope>
    <source>
        <strain evidence="3">cv. 10/8</strain>
        <tissue evidence="2">Leaf</tissue>
    </source>
</reference>
<keyword evidence="3" id="KW-1185">Reference proteome</keyword>
<dbReference type="EMBL" id="LXQA010045117">
    <property type="protein sequence ID" value="MCI01070.1"/>
    <property type="molecule type" value="Genomic_DNA"/>
</dbReference>
<dbReference type="Proteomes" id="UP000265520">
    <property type="component" value="Unassembled WGS sequence"/>
</dbReference>
<evidence type="ECO:0000313" key="2">
    <source>
        <dbReference type="EMBL" id="MCI01070.1"/>
    </source>
</evidence>
<protein>
    <submittedName>
        <fullName evidence="2">Uncharacterized protein</fullName>
    </submittedName>
</protein>
<feature type="compositionally biased region" description="Polar residues" evidence="1">
    <location>
        <begin position="14"/>
        <end position="26"/>
    </location>
</feature>
<comment type="caution">
    <text evidence="2">The sequence shown here is derived from an EMBL/GenBank/DDBJ whole genome shotgun (WGS) entry which is preliminary data.</text>
</comment>